<dbReference type="AlphaFoldDB" id="A0A448YU30"/>
<dbReference type="EMBL" id="CAACVR010000076">
    <property type="protein sequence ID" value="VEU24423.1"/>
    <property type="molecule type" value="Genomic_DNA"/>
</dbReference>
<dbReference type="InParanoid" id="A0A448YU30"/>
<reference evidence="1 2" key="1">
    <citation type="submission" date="2018-12" db="EMBL/GenBank/DDBJ databases">
        <authorList>
            <person name="Tiukova I."/>
            <person name="Dainat J."/>
        </authorList>
    </citation>
    <scope>NUCLEOTIDE SEQUENCE [LARGE SCALE GENOMIC DNA]</scope>
</reference>
<organism evidence="1 2">
    <name type="scientific">Brettanomyces naardenensis</name>
    <name type="common">Yeast</name>
    <dbReference type="NCBI Taxonomy" id="13370"/>
    <lineage>
        <taxon>Eukaryota</taxon>
        <taxon>Fungi</taxon>
        <taxon>Dikarya</taxon>
        <taxon>Ascomycota</taxon>
        <taxon>Saccharomycotina</taxon>
        <taxon>Pichiomycetes</taxon>
        <taxon>Pichiales</taxon>
        <taxon>Pichiaceae</taxon>
        <taxon>Brettanomyces</taxon>
    </lineage>
</organism>
<dbReference type="Proteomes" id="UP000290900">
    <property type="component" value="Unassembled WGS sequence"/>
</dbReference>
<keyword evidence="2" id="KW-1185">Reference proteome</keyword>
<protein>
    <submittedName>
        <fullName evidence="1">DEKNAAC105594</fullName>
    </submittedName>
</protein>
<name>A0A448YU30_BRENA</name>
<sequence length="154" mass="17674">MALKYRSIDGAKKKLQFTFDSHQEFDKCIECLKMWEVDIRDLKADGSQVGSQLESQLDSFLGSQIAIQQDYRFSSQQENNYSTNTTQDEYNSQDLTDLLTQYLPAPSGESSNGISTEGKSIEELAGYLLDNLKDKEFIQMVSHRRIAERIHYIN</sequence>
<evidence type="ECO:0000313" key="1">
    <source>
        <dbReference type="EMBL" id="VEU24423.1"/>
    </source>
</evidence>
<gene>
    <name evidence="1" type="ORF">BRENAR_LOCUS5151</name>
</gene>
<proteinExistence type="predicted"/>
<evidence type="ECO:0000313" key="2">
    <source>
        <dbReference type="Proteomes" id="UP000290900"/>
    </source>
</evidence>
<accession>A0A448YU30</accession>